<dbReference type="STRING" id="2017.SAMN05444320_11723"/>
<dbReference type="InterPro" id="IPR050471">
    <property type="entry name" value="AB_hydrolase"/>
</dbReference>
<dbReference type="EMBL" id="FQVN01000017">
    <property type="protein sequence ID" value="SHG95131.1"/>
    <property type="molecule type" value="Genomic_DNA"/>
</dbReference>
<gene>
    <name evidence="2" type="ORF">SAMN05444320_11723</name>
</gene>
<evidence type="ECO:0000313" key="2">
    <source>
        <dbReference type="EMBL" id="SHG95131.1"/>
    </source>
</evidence>
<sequence length="299" mass="32204">MTTAWADRFDSAPRLIDVGDHTICTQIRGRGPTVVLEAAGTGQGVGGAWGHAVEAGLADMATVVTYDRVGVGRSTGTPRHTITEMADDLHQLLHALEVRLPAVVVSWSYGGLVSAVHAVRHPRDVAGLVFVDPTPTAPGPTPRALRVPLQALGVTQLRLMARGLFDTRFGTRLIDRMAGPQPTEGLREQTARFYRTPQAIRELARMLSRMDSHLSEVDAVLTAPGVRFPDVPTSVVAAGVRPARMPEAHRSHVDASHRRLADLAPRGRVVLAEQATHQIPYEQPDTILHQVSEVIGDAG</sequence>
<dbReference type="PANTHER" id="PTHR43433">
    <property type="entry name" value="HYDROLASE, ALPHA/BETA FOLD FAMILY PROTEIN"/>
    <property type="match status" value="1"/>
</dbReference>
<reference evidence="2 3" key="1">
    <citation type="submission" date="2016-11" db="EMBL/GenBank/DDBJ databases">
        <authorList>
            <person name="Jaros S."/>
            <person name="Januszkiewicz K."/>
            <person name="Wedrychowicz H."/>
        </authorList>
    </citation>
    <scope>NUCLEOTIDE SEQUENCE [LARGE SCALE GENOMIC DNA]</scope>
    <source>
        <strain evidence="2 3">DSM 44523</strain>
    </source>
</reference>
<dbReference type="RefSeq" id="WP_073489771.1">
    <property type="nucleotide sequence ID" value="NZ_FQVN01000017.1"/>
</dbReference>
<dbReference type="OrthoDB" id="7185741at2"/>
<dbReference type="Pfam" id="PF12697">
    <property type="entry name" value="Abhydrolase_6"/>
    <property type="match status" value="1"/>
</dbReference>
<dbReference type="PANTHER" id="PTHR43433:SF5">
    <property type="entry name" value="AB HYDROLASE-1 DOMAIN-CONTAINING PROTEIN"/>
    <property type="match status" value="1"/>
</dbReference>
<dbReference type="InterPro" id="IPR029058">
    <property type="entry name" value="AB_hydrolase_fold"/>
</dbReference>
<dbReference type="Proteomes" id="UP000184501">
    <property type="component" value="Unassembled WGS sequence"/>
</dbReference>
<dbReference type="GO" id="GO:0046503">
    <property type="term" value="P:glycerolipid catabolic process"/>
    <property type="evidence" value="ECO:0007669"/>
    <property type="project" value="TreeGrafter"/>
</dbReference>
<organism evidence="2 3">
    <name type="scientific">Streptoalloteichus hindustanus</name>
    <dbReference type="NCBI Taxonomy" id="2017"/>
    <lineage>
        <taxon>Bacteria</taxon>
        <taxon>Bacillati</taxon>
        <taxon>Actinomycetota</taxon>
        <taxon>Actinomycetes</taxon>
        <taxon>Pseudonocardiales</taxon>
        <taxon>Pseudonocardiaceae</taxon>
        <taxon>Streptoalloteichus</taxon>
    </lineage>
</organism>
<proteinExistence type="predicted"/>
<dbReference type="SUPFAM" id="SSF53474">
    <property type="entry name" value="alpha/beta-Hydrolases"/>
    <property type="match status" value="1"/>
</dbReference>
<evidence type="ECO:0000259" key="1">
    <source>
        <dbReference type="Pfam" id="PF12697"/>
    </source>
</evidence>
<dbReference type="Gene3D" id="3.40.50.1820">
    <property type="entry name" value="alpha/beta hydrolase"/>
    <property type="match status" value="1"/>
</dbReference>
<protein>
    <submittedName>
        <fullName evidence="2">Pimeloyl-ACP methyl ester carboxylesterase</fullName>
    </submittedName>
</protein>
<feature type="domain" description="AB hydrolase-1" evidence="1">
    <location>
        <begin position="46"/>
        <end position="287"/>
    </location>
</feature>
<dbReference type="InterPro" id="IPR000073">
    <property type="entry name" value="AB_hydrolase_1"/>
</dbReference>
<dbReference type="AlphaFoldDB" id="A0A1M5P035"/>
<accession>A0A1M5P035</accession>
<evidence type="ECO:0000313" key="3">
    <source>
        <dbReference type="Proteomes" id="UP000184501"/>
    </source>
</evidence>
<name>A0A1M5P035_STRHI</name>
<dbReference type="GO" id="GO:0004806">
    <property type="term" value="F:triacylglycerol lipase activity"/>
    <property type="evidence" value="ECO:0007669"/>
    <property type="project" value="TreeGrafter"/>
</dbReference>
<keyword evidence="3" id="KW-1185">Reference proteome</keyword>